<feature type="region of interest" description="Disordered" evidence="1">
    <location>
        <begin position="1"/>
        <end position="46"/>
    </location>
</feature>
<organism evidence="2 3">
    <name type="scientific">Erwinia psidii</name>
    <dbReference type="NCBI Taxonomy" id="69224"/>
    <lineage>
        <taxon>Bacteria</taxon>
        <taxon>Pseudomonadati</taxon>
        <taxon>Pseudomonadota</taxon>
        <taxon>Gammaproteobacteria</taxon>
        <taxon>Enterobacterales</taxon>
        <taxon>Erwiniaceae</taxon>
        <taxon>Erwinia</taxon>
    </lineage>
</organism>
<gene>
    <name evidence="2" type="ORF">EB241_14375</name>
</gene>
<evidence type="ECO:0008006" key="4">
    <source>
        <dbReference type="Google" id="ProtNLM"/>
    </source>
</evidence>
<dbReference type="GO" id="GO:0004803">
    <property type="term" value="F:transposase activity"/>
    <property type="evidence" value="ECO:0007669"/>
    <property type="project" value="InterPro"/>
</dbReference>
<name>A0A3N6UX79_9GAMM</name>
<dbReference type="GO" id="GO:0003677">
    <property type="term" value="F:DNA binding"/>
    <property type="evidence" value="ECO:0007669"/>
    <property type="project" value="InterPro"/>
</dbReference>
<evidence type="ECO:0000313" key="3">
    <source>
        <dbReference type="Proteomes" id="UP000279457"/>
    </source>
</evidence>
<sequence>MSKQARTAKDVCRDAGISEATYNQWKQTAAPKSPERREPSPEAEVR</sequence>
<proteinExistence type="predicted"/>
<dbReference type="Proteomes" id="UP000279457">
    <property type="component" value="Unassembled WGS sequence"/>
</dbReference>
<dbReference type="InterPro" id="IPR002514">
    <property type="entry name" value="Transposase_8"/>
</dbReference>
<accession>A0A3N6UX79</accession>
<reference evidence="2 3" key="1">
    <citation type="submission" date="2018-10" db="EMBL/GenBank/DDBJ databases">
        <title>Draft genome sequence for the type isolate of Erwinia psidii, agent causal of bacterial blight in guava (Psidium guajava) and wilt and die-back of Eucalyptus spp.</title>
        <authorList>
            <person name="Hermenegildo P.S."/>
            <person name="Santos S.A."/>
            <person name="Guimaraes L.M.S."/>
            <person name="Vidigal P.M.P."/>
            <person name="Pereira I.C."/>
            <person name="Badel J.L."/>
            <person name="Alfenas-Zerbini P."/>
            <person name="Ferreira M.A.S.V."/>
            <person name="Alfenas A.C."/>
        </authorList>
    </citation>
    <scope>NUCLEOTIDE SEQUENCE [LARGE SCALE GENOMIC DNA]</scope>
    <source>
        <strain evidence="2 3">IBSBF 435</strain>
    </source>
</reference>
<protein>
    <recommendedName>
        <fullName evidence="4">IS3 family transposase</fullName>
    </recommendedName>
</protein>
<dbReference type="Pfam" id="PF01527">
    <property type="entry name" value="HTH_Tnp_1"/>
    <property type="match status" value="1"/>
</dbReference>
<comment type="caution">
    <text evidence="2">The sequence shown here is derived from an EMBL/GenBank/DDBJ whole genome shotgun (WGS) entry which is preliminary data.</text>
</comment>
<dbReference type="AlphaFoldDB" id="A0A3N6UX79"/>
<dbReference type="EMBL" id="RHHM01000011">
    <property type="protein sequence ID" value="RQM37445.1"/>
    <property type="molecule type" value="Genomic_DNA"/>
</dbReference>
<feature type="compositionally biased region" description="Basic and acidic residues" evidence="1">
    <location>
        <begin position="33"/>
        <end position="46"/>
    </location>
</feature>
<evidence type="ECO:0000256" key="1">
    <source>
        <dbReference type="SAM" id="MobiDB-lite"/>
    </source>
</evidence>
<dbReference type="GO" id="GO:0006313">
    <property type="term" value="P:DNA transposition"/>
    <property type="evidence" value="ECO:0007669"/>
    <property type="project" value="InterPro"/>
</dbReference>
<keyword evidence="3" id="KW-1185">Reference proteome</keyword>
<evidence type="ECO:0000313" key="2">
    <source>
        <dbReference type="EMBL" id="RQM37445.1"/>
    </source>
</evidence>